<dbReference type="PANTHER" id="PTHR12790:SF0">
    <property type="entry name" value="RNA POLYMERASE I-SPECIFIC TRANSCRIPTION INITIATION FACTOR RRN3-RELATED"/>
    <property type="match status" value="1"/>
</dbReference>
<dbReference type="AlphaFoldDB" id="A0A9J6CQ57"/>
<dbReference type="GO" id="GO:0001042">
    <property type="term" value="F:RNA polymerase I core binding"/>
    <property type="evidence" value="ECO:0007669"/>
    <property type="project" value="TreeGrafter"/>
</dbReference>
<name>A0A9J6CQ57_POLVA</name>
<evidence type="ECO:0000256" key="1">
    <source>
        <dbReference type="ARBA" id="ARBA00010098"/>
    </source>
</evidence>
<dbReference type="GO" id="GO:0001181">
    <property type="term" value="F:RNA polymerase I general transcription initiation factor activity"/>
    <property type="evidence" value="ECO:0007669"/>
    <property type="project" value="InterPro"/>
</dbReference>
<protein>
    <recommendedName>
        <fullName evidence="4">RNA polymerase I-specific transcription initiation factor RRN3</fullName>
    </recommendedName>
</protein>
<dbReference type="GO" id="GO:0005634">
    <property type="term" value="C:nucleus"/>
    <property type="evidence" value="ECO:0007669"/>
    <property type="project" value="TreeGrafter"/>
</dbReference>
<sequence>MSVISDRKSIGTSILKSNSSLREEAMRKSKQIRFADEKLSSVKEILNNAAEGNNKEYMDLIYRISIPNITDENLMKALTESINCIQVFKIDFKLFVETLLKVKWIRRSRECIELYHKFILCLLTAKPEFLAICTLKILSIFIPDDDDLPLWKNGLPNKKLDESLQMVHDLIKKILEVIPMLPVTMKKNIREMFPSKKNESIKCAGYVYNILKILDYCPNMMSDILDIILEILLSIDVHTSREQIEDAEEEEVIDENNETMAEIDDEDKMKLPVAETLDLCMNLLFDYFYSKLNSETETSNNDQKLLQHALFLYFDEHILTTKNSKHVHFLFFYIASFRRSFLNYFLQNLLSKMLDRNKPTIIRQTAIGYLSSLLARAKFMPIELVKKYLLHLTKFAHDYIQTCNSIKINLNPRAHLVFHATCQAIFYVIAFRSKDLDLINSKKNLKFLLSLDLSPIVKHSLNPLNYCLPSISEVFDNVMKKYQILYCHTILAKNKSKKIPVAITKTEEILQPEEFIESVFPFDPYILKKSGKKIHPIYVEYQPIENVEEEISPTSQKRIRNESECDDFYIVPTKKLKTDILSFE</sequence>
<dbReference type="Pfam" id="PF05327">
    <property type="entry name" value="RRN3"/>
    <property type="match status" value="1"/>
</dbReference>
<dbReference type="Proteomes" id="UP001107558">
    <property type="component" value="Chromosome 1"/>
</dbReference>
<keyword evidence="3" id="KW-1185">Reference proteome</keyword>
<organism evidence="2 3">
    <name type="scientific">Polypedilum vanderplanki</name>
    <name type="common">Sleeping chironomid midge</name>
    <dbReference type="NCBI Taxonomy" id="319348"/>
    <lineage>
        <taxon>Eukaryota</taxon>
        <taxon>Metazoa</taxon>
        <taxon>Ecdysozoa</taxon>
        <taxon>Arthropoda</taxon>
        <taxon>Hexapoda</taxon>
        <taxon>Insecta</taxon>
        <taxon>Pterygota</taxon>
        <taxon>Neoptera</taxon>
        <taxon>Endopterygota</taxon>
        <taxon>Diptera</taxon>
        <taxon>Nematocera</taxon>
        <taxon>Chironomoidea</taxon>
        <taxon>Chironomidae</taxon>
        <taxon>Chironominae</taxon>
        <taxon>Polypedilum</taxon>
        <taxon>Polypedilum</taxon>
    </lineage>
</organism>
<dbReference type="InterPro" id="IPR007991">
    <property type="entry name" value="RNA_pol_I_trans_ini_fac_RRN3"/>
</dbReference>
<evidence type="ECO:0000313" key="2">
    <source>
        <dbReference type="EMBL" id="KAG5684007.1"/>
    </source>
</evidence>
<evidence type="ECO:0000313" key="3">
    <source>
        <dbReference type="Proteomes" id="UP001107558"/>
    </source>
</evidence>
<proteinExistence type="inferred from homology"/>
<dbReference type="OrthoDB" id="26970at2759"/>
<comment type="similarity">
    <text evidence="1">Belongs to the RRN3 family.</text>
</comment>
<dbReference type="GO" id="GO:0006361">
    <property type="term" value="P:transcription initiation at RNA polymerase I promoter"/>
    <property type="evidence" value="ECO:0007669"/>
    <property type="project" value="InterPro"/>
</dbReference>
<evidence type="ECO:0008006" key="4">
    <source>
        <dbReference type="Google" id="ProtNLM"/>
    </source>
</evidence>
<comment type="caution">
    <text evidence="2">The sequence shown here is derived from an EMBL/GenBank/DDBJ whole genome shotgun (WGS) entry which is preliminary data.</text>
</comment>
<gene>
    <name evidence="2" type="ORF">PVAND_013260</name>
</gene>
<dbReference type="PANTHER" id="PTHR12790">
    <property type="entry name" value="TRANSCRIPTION INITIATION FACTOR IA RRN3"/>
    <property type="match status" value="1"/>
</dbReference>
<accession>A0A9J6CQ57</accession>
<dbReference type="EMBL" id="JADBJN010000001">
    <property type="protein sequence ID" value="KAG5684007.1"/>
    <property type="molecule type" value="Genomic_DNA"/>
</dbReference>
<reference evidence="2" key="1">
    <citation type="submission" date="2021-03" db="EMBL/GenBank/DDBJ databases">
        <title>Chromosome level genome of the anhydrobiotic midge Polypedilum vanderplanki.</title>
        <authorList>
            <person name="Yoshida Y."/>
            <person name="Kikawada T."/>
            <person name="Gusev O."/>
        </authorList>
    </citation>
    <scope>NUCLEOTIDE SEQUENCE</scope>
    <source>
        <strain evidence="2">NIAS01</strain>
        <tissue evidence="2">Whole body or cell culture</tissue>
    </source>
</reference>